<dbReference type="PRINTS" id="PR00111">
    <property type="entry name" value="ABHYDROLASE"/>
</dbReference>
<dbReference type="PANTHER" id="PTHR43433">
    <property type="entry name" value="HYDROLASE, ALPHA/BETA FOLD FAMILY PROTEIN"/>
    <property type="match status" value="1"/>
</dbReference>
<dbReference type="AlphaFoldDB" id="A0A3E0GXD9"/>
<dbReference type="Pfam" id="PF00561">
    <property type="entry name" value="Abhydrolase_1"/>
    <property type="match status" value="1"/>
</dbReference>
<dbReference type="InterPro" id="IPR029058">
    <property type="entry name" value="AB_hydrolase_fold"/>
</dbReference>
<dbReference type="PANTHER" id="PTHR43433:SF4">
    <property type="entry name" value="NON-HEME CHLOROPEROXIDASE-RELATED"/>
    <property type="match status" value="1"/>
</dbReference>
<dbReference type="InterPro" id="IPR050471">
    <property type="entry name" value="AB_hydrolase"/>
</dbReference>
<reference evidence="2 3" key="1">
    <citation type="submission" date="2018-08" db="EMBL/GenBank/DDBJ databases">
        <title>Genomic Encyclopedia of Archaeal and Bacterial Type Strains, Phase II (KMG-II): from individual species to whole genera.</title>
        <authorList>
            <person name="Goeker M."/>
        </authorList>
    </citation>
    <scope>NUCLEOTIDE SEQUENCE [LARGE SCALE GENOMIC DNA]</scope>
    <source>
        <strain evidence="2 3">DSM 45791</strain>
    </source>
</reference>
<comment type="caution">
    <text evidence="2">The sequence shown here is derived from an EMBL/GenBank/DDBJ whole genome shotgun (WGS) entry which is preliminary data.</text>
</comment>
<protein>
    <submittedName>
        <fullName evidence="2">Pimeloyl-ACP methyl ester carboxylesterase</fullName>
    </submittedName>
</protein>
<name>A0A3E0GXD9_9PSEU</name>
<keyword evidence="3" id="KW-1185">Reference proteome</keyword>
<evidence type="ECO:0000259" key="1">
    <source>
        <dbReference type="Pfam" id="PF00561"/>
    </source>
</evidence>
<dbReference type="EMBL" id="QUNO01000020">
    <property type="protein sequence ID" value="REH33062.1"/>
    <property type="molecule type" value="Genomic_DNA"/>
</dbReference>
<dbReference type="OrthoDB" id="9785847at2"/>
<accession>A0A3E0GXD9</accession>
<dbReference type="Proteomes" id="UP000256269">
    <property type="component" value="Unassembled WGS sequence"/>
</dbReference>
<proteinExistence type="predicted"/>
<feature type="domain" description="AB hydrolase-1" evidence="1">
    <location>
        <begin position="21"/>
        <end position="258"/>
    </location>
</feature>
<dbReference type="Gene3D" id="3.40.50.1820">
    <property type="entry name" value="alpha/beta hydrolase"/>
    <property type="match status" value="1"/>
</dbReference>
<organism evidence="2 3">
    <name type="scientific">Kutzneria buriramensis</name>
    <dbReference type="NCBI Taxonomy" id="1045776"/>
    <lineage>
        <taxon>Bacteria</taxon>
        <taxon>Bacillati</taxon>
        <taxon>Actinomycetota</taxon>
        <taxon>Actinomycetes</taxon>
        <taxon>Pseudonocardiales</taxon>
        <taxon>Pseudonocardiaceae</taxon>
        <taxon>Kutzneria</taxon>
    </lineage>
</organism>
<dbReference type="InterPro" id="IPR000073">
    <property type="entry name" value="AB_hydrolase_1"/>
</dbReference>
<evidence type="ECO:0000313" key="3">
    <source>
        <dbReference type="Proteomes" id="UP000256269"/>
    </source>
</evidence>
<gene>
    <name evidence="2" type="ORF">BCF44_120134</name>
</gene>
<dbReference type="GO" id="GO:0003824">
    <property type="term" value="F:catalytic activity"/>
    <property type="evidence" value="ECO:0007669"/>
    <property type="project" value="UniProtKB-ARBA"/>
</dbReference>
<sequence length="283" mass="30458">MPYLNANGTQLFYRDWGTGRPVVFVTSWALSSIMWQQQMQHFAENGFRAVGYDRRGHGRSDDPGAGYDFDTLADDLAALIEHLDLADVTLVGHSMGGGEIVRYLTRHGDDRVAKIVLVGSTVPCLGQLPDNPDGVPAAASDQLLARLRVDFGGWIDENAGAFFGDGLPGCEVPKATRDWTVRDCMSVNLNAAIACTATNVAADFRPELAKITVPALVVHGDHDASAPLELTGRVTADLIPDAELKVYANTAHAIYLTHTEQLNADLLDFVSRATSPRAAQALS</sequence>
<evidence type="ECO:0000313" key="2">
    <source>
        <dbReference type="EMBL" id="REH33062.1"/>
    </source>
</evidence>
<dbReference type="SUPFAM" id="SSF53474">
    <property type="entry name" value="alpha/beta-Hydrolases"/>
    <property type="match status" value="1"/>
</dbReference>
<dbReference type="RefSeq" id="WP_116180473.1">
    <property type="nucleotide sequence ID" value="NZ_CP144375.1"/>
</dbReference>